<comment type="caution">
    <text evidence="1">The sequence shown here is derived from an EMBL/GenBank/DDBJ whole genome shotgun (WGS) entry which is preliminary data.</text>
</comment>
<accession>A0ACB8RT53</accession>
<dbReference type="Proteomes" id="UP000814033">
    <property type="component" value="Unassembled WGS sequence"/>
</dbReference>
<organism evidence="1 2">
    <name type="scientific">Auriscalpium vulgare</name>
    <dbReference type="NCBI Taxonomy" id="40419"/>
    <lineage>
        <taxon>Eukaryota</taxon>
        <taxon>Fungi</taxon>
        <taxon>Dikarya</taxon>
        <taxon>Basidiomycota</taxon>
        <taxon>Agaricomycotina</taxon>
        <taxon>Agaricomycetes</taxon>
        <taxon>Russulales</taxon>
        <taxon>Auriscalpiaceae</taxon>
        <taxon>Auriscalpium</taxon>
    </lineage>
</organism>
<gene>
    <name evidence="1" type="ORF">FA95DRAFT_1232754</name>
</gene>
<evidence type="ECO:0000313" key="1">
    <source>
        <dbReference type="EMBL" id="KAI0047374.1"/>
    </source>
</evidence>
<protein>
    <submittedName>
        <fullName evidence="1">Arylalcohol dehydrogenase</fullName>
    </submittedName>
</protein>
<proteinExistence type="predicted"/>
<reference evidence="1" key="1">
    <citation type="submission" date="2021-02" db="EMBL/GenBank/DDBJ databases">
        <authorList>
            <consortium name="DOE Joint Genome Institute"/>
            <person name="Ahrendt S."/>
            <person name="Looney B.P."/>
            <person name="Miyauchi S."/>
            <person name="Morin E."/>
            <person name="Drula E."/>
            <person name="Courty P.E."/>
            <person name="Chicoki N."/>
            <person name="Fauchery L."/>
            <person name="Kohler A."/>
            <person name="Kuo A."/>
            <person name="Labutti K."/>
            <person name="Pangilinan J."/>
            <person name="Lipzen A."/>
            <person name="Riley R."/>
            <person name="Andreopoulos W."/>
            <person name="He G."/>
            <person name="Johnson J."/>
            <person name="Barry K.W."/>
            <person name="Grigoriev I.V."/>
            <person name="Nagy L."/>
            <person name="Hibbett D."/>
            <person name="Henrissat B."/>
            <person name="Matheny P.B."/>
            <person name="Labbe J."/>
            <person name="Martin F."/>
        </authorList>
    </citation>
    <scope>NUCLEOTIDE SEQUENCE</scope>
    <source>
        <strain evidence="1">FP105234-sp</strain>
    </source>
</reference>
<evidence type="ECO:0000313" key="2">
    <source>
        <dbReference type="Proteomes" id="UP000814033"/>
    </source>
</evidence>
<reference evidence="1" key="2">
    <citation type="journal article" date="2022" name="New Phytol.">
        <title>Evolutionary transition to the ectomycorrhizal habit in the genomes of a hyperdiverse lineage of mushroom-forming fungi.</title>
        <authorList>
            <person name="Looney B."/>
            <person name="Miyauchi S."/>
            <person name="Morin E."/>
            <person name="Drula E."/>
            <person name="Courty P.E."/>
            <person name="Kohler A."/>
            <person name="Kuo A."/>
            <person name="LaButti K."/>
            <person name="Pangilinan J."/>
            <person name="Lipzen A."/>
            <person name="Riley R."/>
            <person name="Andreopoulos W."/>
            <person name="He G."/>
            <person name="Johnson J."/>
            <person name="Nolan M."/>
            <person name="Tritt A."/>
            <person name="Barry K.W."/>
            <person name="Grigoriev I.V."/>
            <person name="Nagy L.G."/>
            <person name="Hibbett D."/>
            <person name="Henrissat B."/>
            <person name="Matheny P.B."/>
            <person name="Labbe J."/>
            <person name="Martin F.M."/>
        </authorList>
    </citation>
    <scope>NUCLEOTIDE SEQUENCE</scope>
    <source>
        <strain evidence="1">FP105234-sp</strain>
    </source>
</reference>
<dbReference type="EMBL" id="MU275906">
    <property type="protein sequence ID" value="KAI0047374.1"/>
    <property type="molecule type" value="Genomic_DNA"/>
</dbReference>
<name>A0ACB8RT53_9AGAM</name>
<keyword evidence="2" id="KW-1185">Reference proteome</keyword>
<sequence length="384" mass="42686">MSLPEAPTPLGRYRLLSPRASIRVSPIALGAMSIGDKWDKMGKMDKEASFKLLDAYYDAGGNFIDTANVYQDGASEEFIGEWMEQRGIRDQIVVATKYAASWKRNDHSIAQKVHYVGSGAKSQHISVAASLKKLRTDYIDILYVHWWDWETSVEELMNSLNNLVVAGKVLYLGASDTPAYIVAKANQYARDHGKTQFSIYQGEWNVMRRSFERDILPLARDDGMALAPWNVLAAGRLRTDAEDEVRQAAGDEGRTGFSTDGQWQRTEEEIKMSHALEKVANEIGATSIQAVAIAYVMSKAPYVFPIIGGRKIEHLQKNIEALQISLTQEQIDYLESILLFDAGFPTWMIGNGTKPNGLLAAGAPMDKWPILAPIKPSVRGEQSV</sequence>